<organism evidence="1 2">
    <name type="scientific">Penaeus vannamei</name>
    <name type="common">Whiteleg shrimp</name>
    <name type="synonym">Litopenaeus vannamei</name>
    <dbReference type="NCBI Taxonomy" id="6689"/>
    <lineage>
        <taxon>Eukaryota</taxon>
        <taxon>Metazoa</taxon>
        <taxon>Ecdysozoa</taxon>
        <taxon>Arthropoda</taxon>
        <taxon>Crustacea</taxon>
        <taxon>Multicrustacea</taxon>
        <taxon>Malacostraca</taxon>
        <taxon>Eumalacostraca</taxon>
        <taxon>Eucarida</taxon>
        <taxon>Decapoda</taxon>
        <taxon>Dendrobranchiata</taxon>
        <taxon>Penaeoidea</taxon>
        <taxon>Penaeidae</taxon>
        <taxon>Penaeus</taxon>
    </lineage>
</organism>
<dbReference type="GO" id="GO:0005789">
    <property type="term" value="C:endoplasmic reticulum membrane"/>
    <property type="evidence" value="ECO:0007669"/>
    <property type="project" value="TreeGrafter"/>
</dbReference>
<comment type="caution">
    <text evidence="1">The sequence shown here is derived from an EMBL/GenBank/DDBJ whole genome shotgun (WGS) entry which is preliminary data.</text>
</comment>
<dbReference type="InterPro" id="IPR053202">
    <property type="entry name" value="EGF_Rcpt_Signaling_Reg"/>
</dbReference>
<dbReference type="GO" id="GO:0005886">
    <property type="term" value="C:plasma membrane"/>
    <property type="evidence" value="ECO:0007669"/>
    <property type="project" value="TreeGrafter"/>
</dbReference>
<dbReference type="Proteomes" id="UP000283509">
    <property type="component" value="Unassembled WGS sequence"/>
</dbReference>
<dbReference type="GO" id="GO:0031902">
    <property type="term" value="C:late endosome membrane"/>
    <property type="evidence" value="ECO:0007669"/>
    <property type="project" value="TreeGrafter"/>
</dbReference>
<dbReference type="EMBL" id="QCYY01002700">
    <property type="protein sequence ID" value="ROT68253.1"/>
    <property type="molecule type" value="Genomic_DNA"/>
</dbReference>
<dbReference type="PANTHER" id="PTHR34009:SF2">
    <property type="entry name" value="PROTEIN STAR"/>
    <property type="match status" value="1"/>
</dbReference>
<dbReference type="AlphaFoldDB" id="A0A3R7SNB0"/>
<reference evidence="1 2" key="1">
    <citation type="submission" date="2018-04" db="EMBL/GenBank/DDBJ databases">
        <authorList>
            <person name="Zhang X."/>
            <person name="Yuan J."/>
            <person name="Li F."/>
            <person name="Xiang J."/>
        </authorList>
    </citation>
    <scope>NUCLEOTIDE SEQUENCE [LARGE SCALE GENOMIC DNA]</scope>
    <source>
        <tissue evidence="1">Muscle</tissue>
    </source>
</reference>
<name>A0A3R7SNB0_PENVA</name>
<dbReference type="PANTHER" id="PTHR34009">
    <property type="entry name" value="PROTEIN STAR"/>
    <property type="match status" value="1"/>
</dbReference>
<sequence>MSVDKARVNRWVSLCLVVVLGIFGLVLLLQLAAKVFGPSKSSCTKQVCLSKFLQGPPAFNDDALASHLKNNYFTPPAYVDYNLSGIVGYQSYHNEVLDFIKEWFKNKACCRPRLAMENSPSCLHPPPREKDLGWTGTPGGTNPEMYKKLLKKGRKAFSTRACVSPFAYPSKMSLSYPKGNPNGELEAIQQLGKTKLHQLWQEEDGDLQQFEAQCIPLENLIYAAGITSPIDLLVLDMSGTDLDVLLNSKLEMVPDMEVTNHQLSGSMMTPQVHLKRLVSQPPHLAEQSHHVCLIASLHYYIVTGSNYSHTGDGKSQTRSFLDLLDESDFSESDDDWLPEAVTSSGRLIGVEEAVTSRTRILKRISRRYLYLQLLGAKKIVLPTK</sequence>
<dbReference type="GO" id="GO:0006888">
    <property type="term" value="P:endoplasmic reticulum to Golgi vesicle-mediated transport"/>
    <property type="evidence" value="ECO:0007669"/>
    <property type="project" value="TreeGrafter"/>
</dbReference>
<accession>A0A3R7SNB0</accession>
<proteinExistence type="predicted"/>
<gene>
    <name evidence="1" type="ORF">C7M84_013605</name>
</gene>
<evidence type="ECO:0000313" key="1">
    <source>
        <dbReference type="EMBL" id="ROT68253.1"/>
    </source>
</evidence>
<evidence type="ECO:0000313" key="2">
    <source>
        <dbReference type="Proteomes" id="UP000283509"/>
    </source>
</evidence>
<dbReference type="GO" id="GO:0005794">
    <property type="term" value="C:Golgi apparatus"/>
    <property type="evidence" value="ECO:0007669"/>
    <property type="project" value="TreeGrafter"/>
</dbReference>
<reference evidence="1 2" key="2">
    <citation type="submission" date="2019-01" db="EMBL/GenBank/DDBJ databases">
        <title>The decoding of complex shrimp genome reveals the adaptation for benthos swimmer, frequently molting mechanism and breeding impact on genome.</title>
        <authorList>
            <person name="Sun Y."/>
            <person name="Gao Y."/>
            <person name="Yu Y."/>
        </authorList>
    </citation>
    <scope>NUCLEOTIDE SEQUENCE [LARGE SCALE GENOMIC DNA]</scope>
    <source>
        <tissue evidence="1">Muscle</tissue>
    </source>
</reference>
<keyword evidence="2" id="KW-1185">Reference proteome</keyword>
<dbReference type="GO" id="GO:0016197">
    <property type="term" value="P:endosomal transport"/>
    <property type="evidence" value="ECO:0007669"/>
    <property type="project" value="TreeGrafter"/>
</dbReference>
<protein>
    <submittedName>
        <fullName evidence="1">Uncharacterized protein</fullName>
    </submittedName>
</protein>